<dbReference type="AlphaFoldDB" id="A0AAW6RGY8"/>
<gene>
    <name evidence="2" type="ORF">QBL07_23465</name>
</gene>
<dbReference type="PANTHER" id="PTHR33744:SF1">
    <property type="entry name" value="DNA-BINDING TRANSCRIPTIONAL ACTIVATOR ADER"/>
    <property type="match status" value="1"/>
</dbReference>
<dbReference type="InterPro" id="IPR051448">
    <property type="entry name" value="CdaR-like_regulators"/>
</dbReference>
<proteinExistence type="predicted"/>
<feature type="domain" description="PucR C-terminal helix-turn-helix" evidence="1">
    <location>
        <begin position="41"/>
        <end position="96"/>
    </location>
</feature>
<evidence type="ECO:0000259" key="1">
    <source>
        <dbReference type="Pfam" id="PF13556"/>
    </source>
</evidence>
<dbReference type="InterPro" id="IPR025736">
    <property type="entry name" value="PucR_C-HTH_dom"/>
</dbReference>
<dbReference type="RefSeq" id="WP_255220794.1">
    <property type="nucleotide sequence ID" value="NZ_CP178556.1"/>
</dbReference>
<reference evidence="2" key="1">
    <citation type="submission" date="2023-04" db="EMBL/GenBank/DDBJ databases">
        <title>Characterization and analysis of the complete genome of Gordonia rubripertincta 112, the degrader of aromatic and aliphatic compounds.</title>
        <authorList>
            <person name="Frantsuzova E."/>
            <person name="Bogun A."/>
            <person name="Delegan Y."/>
        </authorList>
    </citation>
    <scope>NUCLEOTIDE SEQUENCE</scope>
    <source>
        <strain evidence="2">112</strain>
    </source>
</reference>
<dbReference type="PANTHER" id="PTHR33744">
    <property type="entry name" value="CARBOHYDRATE DIACID REGULATOR"/>
    <property type="match status" value="1"/>
</dbReference>
<evidence type="ECO:0000313" key="2">
    <source>
        <dbReference type="EMBL" id="MDG6783776.1"/>
    </source>
</evidence>
<dbReference type="InterPro" id="IPR042070">
    <property type="entry name" value="PucR_C-HTH_sf"/>
</dbReference>
<comment type="caution">
    <text evidence="2">The sequence shown here is derived from an EMBL/GenBank/DDBJ whole genome shotgun (WGS) entry which is preliminary data.</text>
</comment>
<dbReference type="Pfam" id="PF13556">
    <property type="entry name" value="HTH_30"/>
    <property type="match status" value="1"/>
</dbReference>
<dbReference type="EMBL" id="JARUXG010000030">
    <property type="protein sequence ID" value="MDG6783776.1"/>
    <property type="molecule type" value="Genomic_DNA"/>
</dbReference>
<organism evidence="2">
    <name type="scientific">Gordonia rubripertincta</name>
    <name type="common">Rhodococcus corallinus</name>
    <dbReference type="NCBI Taxonomy" id="36822"/>
    <lineage>
        <taxon>Bacteria</taxon>
        <taxon>Bacillati</taxon>
        <taxon>Actinomycetota</taxon>
        <taxon>Actinomycetes</taxon>
        <taxon>Mycobacteriales</taxon>
        <taxon>Gordoniaceae</taxon>
        <taxon>Gordonia</taxon>
    </lineage>
</organism>
<name>A0AAW6RGY8_GORRU</name>
<sequence length="105" mass="11567">MATHQDLDMLALALADPASAQSFVDRHLGALADPDVRMAELRSTLSRYLDADRSISKVANLEQISRNTVTYRVQQALSVCNHPEGGPTTRLRVALMIYEWLAAAD</sequence>
<accession>A0AAW6RGY8</accession>
<protein>
    <submittedName>
        <fullName evidence="2">Helix-turn-helix domain-containing protein</fullName>
    </submittedName>
</protein>
<dbReference type="Gene3D" id="1.10.10.2840">
    <property type="entry name" value="PucR C-terminal helix-turn-helix domain"/>
    <property type="match status" value="1"/>
</dbReference>